<organism evidence="4 5">
    <name type="scientific">Taxus chinensis</name>
    <name type="common">Chinese yew</name>
    <name type="synonym">Taxus wallichiana var. chinensis</name>
    <dbReference type="NCBI Taxonomy" id="29808"/>
    <lineage>
        <taxon>Eukaryota</taxon>
        <taxon>Viridiplantae</taxon>
        <taxon>Streptophyta</taxon>
        <taxon>Embryophyta</taxon>
        <taxon>Tracheophyta</taxon>
        <taxon>Spermatophyta</taxon>
        <taxon>Pinopsida</taxon>
        <taxon>Pinidae</taxon>
        <taxon>Conifers II</taxon>
        <taxon>Cupressales</taxon>
        <taxon>Taxaceae</taxon>
        <taxon>Taxus</taxon>
    </lineage>
</organism>
<keyword evidence="5" id="KW-1185">Reference proteome</keyword>
<dbReference type="Gene3D" id="2.60.120.330">
    <property type="entry name" value="B-lactam Antibiotic, Isopenicillin N Synthase, Chain"/>
    <property type="match status" value="1"/>
</dbReference>
<sequence>SLLERMKGTVREFFQLPLEKKLKYEVHELEGYGQAVVFSDNQKLDWADAMYLTTLPPESRNMKYAQTWWVL</sequence>
<dbReference type="InterPro" id="IPR026992">
    <property type="entry name" value="DIOX_N"/>
</dbReference>
<feature type="non-terminal residue" evidence="4">
    <location>
        <position position="1"/>
    </location>
</feature>
<feature type="non-terminal residue" evidence="4">
    <location>
        <position position="71"/>
    </location>
</feature>
<dbReference type="AlphaFoldDB" id="A0AA38C609"/>
<name>A0AA38C609_TAXCH</name>
<reference evidence="4 5" key="1">
    <citation type="journal article" date="2021" name="Nat. Plants">
        <title>The Taxus genome provides insights into paclitaxel biosynthesis.</title>
        <authorList>
            <person name="Xiong X."/>
            <person name="Gou J."/>
            <person name="Liao Q."/>
            <person name="Li Y."/>
            <person name="Zhou Q."/>
            <person name="Bi G."/>
            <person name="Li C."/>
            <person name="Du R."/>
            <person name="Wang X."/>
            <person name="Sun T."/>
            <person name="Guo L."/>
            <person name="Liang H."/>
            <person name="Lu P."/>
            <person name="Wu Y."/>
            <person name="Zhang Z."/>
            <person name="Ro D.K."/>
            <person name="Shang Y."/>
            <person name="Huang S."/>
            <person name="Yan J."/>
        </authorList>
    </citation>
    <scope>NUCLEOTIDE SEQUENCE [LARGE SCALE GENOMIC DNA]</scope>
    <source>
        <strain evidence="4">Ta-2019</strain>
    </source>
</reference>
<evidence type="ECO:0000259" key="3">
    <source>
        <dbReference type="Pfam" id="PF14226"/>
    </source>
</evidence>
<feature type="domain" description="Non-haem dioxygenase N-terminal" evidence="3">
    <location>
        <begin position="2"/>
        <end position="68"/>
    </location>
</feature>
<dbReference type="Proteomes" id="UP000824469">
    <property type="component" value="Unassembled WGS sequence"/>
</dbReference>
<dbReference type="Pfam" id="PF14226">
    <property type="entry name" value="DIOX_N"/>
    <property type="match status" value="1"/>
</dbReference>
<dbReference type="InterPro" id="IPR027443">
    <property type="entry name" value="IPNS-like_sf"/>
</dbReference>
<dbReference type="PANTHER" id="PTHR47991">
    <property type="entry name" value="OXOGLUTARATE/IRON-DEPENDENT DIOXYGENASE"/>
    <property type="match status" value="1"/>
</dbReference>
<keyword evidence="1" id="KW-0479">Metal-binding</keyword>
<dbReference type="GO" id="GO:0046872">
    <property type="term" value="F:metal ion binding"/>
    <property type="evidence" value="ECO:0007669"/>
    <property type="project" value="UniProtKB-KW"/>
</dbReference>
<proteinExistence type="predicted"/>
<accession>A0AA38C609</accession>
<dbReference type="SUPFAM" id="SSF51197">
    <property type="entry name" value="Clavaminate synthase-like"/>
    <property type="match status" value="1"/>
</dbReference>
<evidence type="ECO:0000256" key="2">
    <source>
        <dbReference type="ARBA" id="ARBA00023004"/>
    </source>
</evidence>
<protein>
    <recommendedName>
        <fullName evidence="3">Non-haem dioxygenase N-terminal domain-containing protein</fullName>
    </recommendedName>
</protein>
<gene>
    <name evidence="4" type="ORF">KI387_043226</name>
</gene>
<comment type="caution">
    <text evidence="4">The sequence shown here is derived from an EMBL/GenBank/DDBJ whole genome shotgun (WGS) entry which is preliminary data.</text>
</comment>
<evidence type="ECO:0000313" key="4">
    <source>
        <dbReference type="EMBL" id="KAH9291584.1"/>
    </source>
</evidence>
<dbReference type="EMBL" id="JAHRHJ020003518">
    <property type="protein sequence ID" value="KAH9291584.1"/>
    <property type="molecule type" value="Genomic_DNA"/>
</dbReference>
<evidence type="ECO:0000313" key="5">
    <source>
        <dbReference type="Proteomes" id="UP000824469"/>
    </source>
</evidence>
<dbReference type="InterPro" id="IPR050295">
    <property type="entry name" value="Plant_2OG-oxidoreductases"/>
</dbReference>
<evidence type="ECO:0000256" key="1">
    <source>
        <dbReference type="ARBA" id="ARBA00022723"/>
    </source>
</evidence>
<keyword evidence="2" id="KW-0408">Iron</keyword>